<dbReference type="InterPro" id="IPR029055">
    <property type="entry name" value="Ntn_hydrolases_N"/>
</dbReference>
<comment type="catalytic activity">
    <reaction evidence="3">
        <text>L-aspartate + L-glutamine + ATP + H2O = L-asparagine + L-glutamate + AMP + diphosphate + H(+)</text>
        <dbReference type="Rhea" id="RHEA:12228"/>
        <dbReference type="ChEBI" id="CHEBI:15377"/>
        <dbReference type="ChEBI" id="CHEBI:15378"/>
        <dbReference type="ChEBI" id="CHEBI:29985"/>
        <dbReference type="ChEBI" id="CHEBI:29991"/>
        <dbReference type="ChEBI" id="CHEBI:30616"/>
        <dbReference type="ChEBI" id="CHEBI:33019"/>
        <dbReference type="ChEBI" id="CHEBI:58048"/>
        <dbReference type="ChEBI" id="CHEBI:58359"/>
        <dbReference type="ChEBI" id="CHEBI:456215"/>
        <dbReference type="EC" id="6.3.5.4"/>
    </reaction>
</comment>
<dbReference type="AlphaFoldDB" id="A0A7C9FQR7"/>
<dbReference type="SUPFAM" id="SSF56235">
    <property type="entry name" value="N-terminal nucleophile aminohydrolases (Ntn hydrolases)"/>
    <property type="match status" value="1"/>
</dbReference>
<evidence type="ECO:0000256" key="3">
    <source>
        <dbReference type="ARBA" id="ARBA00048741"/>
    </source>
</evidence>
<sequence length="652" mass="75053">MNTSCLITPHFSGLLRFGPAGYPPLPTRMEESSGQRFEFSGGNLTASSSESVLIDTDLLVVTDIHLHNEQEIRSRLGGSGQEYSDAQLIARAYQQWGEKISEQLTGEFVFLIWDRRTEQLLVSRDRFGFKSFYYDYRPGAYFAFANRISHLPTFNQSIDYSKVRDFLVPQNAHRSFEDRTFYKNTKAALPAHQLTIHQGKLTQRCYWRVNPDRYRTIRREEEYIELFRSYFFDSVRKCTEGYDMPGAHLSGGLDSSSVACTAHHFGGEIATFYVNPDLKTTDETSFVRAVQQRIQSRHFEGRPDADVYGSLARLGRLFDRPEHFPLPSTFHFAAADQIHQAGCDVVLTGHDGDSVVGHGNGLLQTYQEAEDWPSLKHAIYQYAQERDLSYLNPDWLTLPSTERQTQYARHYLTTELWALMRQKKVGSFFKTARALHPELAYSYRDFLYSGLDKLTARLKFPTPSHLLTHDFAAQWDRTPASADELYTGLATDYRDQFREITHKSYVDATEQLHHIGLHYGHRYAHPFFDEQLIELSLAIPESVKFGAGKGRDTIRRALRDILPPEVLNRGNKTSFSEYGLLSFQILYLQSLPIFGNGHALWDLVDKKKFDKVVEVLFNASIPLNKKSRYYTLASRALFLGVWLEEMKTHEKK</sequence>
<evidence type="ECO:0000259" key="4">
    <source>
        <dbReference type="Pfam" id="PF00733"/>
    </source>
</evidence>
<evidence type="ECO:0000256" key="1">
    <source>
        <dbReference type="ARBA" id="ARBA00005187"/>
    </source>
</evidence>
<proteinExistence type="predicted"/>
<dbReference type="InterPro" id="IPR051786">
    <property type="entry name" value="ASN_synthetase/amidase"/>
</dbReference>
<dbReference type="EMBL" id="WHLY01000002">
    <property type="protein sequence ID" value="MPR35169.1"/>
    <property type="molecule type" value="Genomic_DNA"/>
</dbReference>
<dbReference type="InterPro" id="IPR001962">
    <property type="entry name" value="Asn_synthase"/>
</dbReference>
<gene>
    <name evidence="6" type="ORF">GBK04_17895</name>
</gene>
<dbReference type="EC" id="6.3.5.4" evidence="2"/>
<dbReference type="Gene3D" id="3.40.50.620">
    <property type="entry name" value="HUPs"/>
    <property type="match status" value="2"/>
</dbReference>
<dbReference type="Proteomes" id="UP000479293">
    <property type="component" value="Unassembled WGS sequence"/>
</dbReference>
<dbReference type="RefSeq" id="WP_152761985.1">
    <property type="nucleotide sequence ID" value="NZ_WHLY01000002.1"/>
</dbReference>
<comment type="caution">
    <text evidence="6">The sequence shown here is derived from an EMBL/GenBank/DDBJ whole genome shotgun (WGS) entry which is preliminary data.</text>
</comment>
<feature type="domain" description="Glutamine amidotransferase type-2" evidence="5">
    <location>
        <begin position="55"/>
        <end position="151"/>
    </location>
</feature>
<keyword evidence="7" id="KW-1185">Reference proteome</keyword>
<dbReference type="PANTHER" id="PTHR43284:SF1">
    <property type="entry name" value="ASPARAGINE SYNTHETASE"/>
    <property type="match status" value="1"/>
</dbReference>
<protein>
    <recommendedName>
        <fullName evidence="2">asparagine synthase (glutamine-hydrolyzing)</fullName>
        <ecNumber evidence="2">6.3.5.4</ecNumber>
    </recommendedName>
</protein>
<evidence type="ECO:0000256" key="2">
    <source>
        <dbReference type="ARBA" id="ARBA00012737"/>
    </source>
</evidence>
<evidence type="ECO:0000313" key="7">
    <source>
        <dbReference type="Proteomes" id="UP000479293"/>
    </source>
</evidence>
<feature type="domain" description="Asparagine synthetase" evidence="4">
    <location>
        <begin position="228"/>
        <end position="577"/>
    </location>
</feature>
<name>A0A7C9FQR7_9BACT</name>
<evidence type="ECO:0000259" key="5">
    <source>
        <dbReference type="Pfam" id="PF13537"/>
    </source>
</evidence>
<comment type="pathway">
    <text evidence="1">Amino-acid biosynthesis; L-asparagine biosynthesis; L-asparagine from L-aspartate (L-Gln route): step 1/1.</text>
</comment>
<dbReference type="Pfam" id="PF00733">
    <property type="entry name" value="Asn_synthase"/>
    <property type="match status" value="1"/>
</dbReference>
<organism evidence="6 7">
    <name type="scientific">Salmonirosea aquatica</name>
    <dbReference type="NCBI Taxonomy" id="2654236"/>
    <lineage>
        <taxon>Bacteria</taxon>
        <taxon>Pseudomonadati</taxon>
        <taxon>Bacteroidota</taxon>
        <taxon>Cytophagia</taxon>
        <taxon>Cytophagales</taxon>
        <taxon>Spirosomataceae</taxon>
        <taxon>Salmonirosea</taxon>
    </lineage>
</organism>
<dbReference type="GO" id="GO:0004066">
    <property type="term" value="F:asparagine synthase (glutamine-hydrolyzing) activity"/>
    <property type="evidence" value="ECO:0007669"/>
    <property type="project" value="UniProtKB-EC"/>
</dbReference>
<dbReference type="Pfam" id="PF13537">
    <property type="entry name" value="GATase_7"/>
    <property type="match status" value="1"/>
</dbReference>
<dbReference type="Gene3D" id="3.60.20.10">
    <property type="entry name" value="Glutamine Phosphoribosylpyrophosphate, subunit 1, domain 1"/>
    <property type="match status" value="1"/>
</dbReference>
<reference evidence="6 7" key="1">
    <citation type="submission" date="2019-10" db="EMBL/GenBank/DDBJ databases">
        <title>Draft Genome Sequence of Cytophagaceae sp. SJW1-29.</title>
        <authorList>
            <person name="Choi A."/>
        </authorList>
    </citation>
    <scope>NUCLEOTIDE SEQUENCE [LARGE SCALE GENOMIC DNA]</scope>
    <source>
        <strain evidence="6 7">SJW1-29</strain>
    </source>
</reference>
<dbReference type="InterPro" id="IPR014729">
    <property type="entry name" value="Rossmann-like_a/b/a_fold"/>
</dbReference>
<dbReference type="InterPro" id="IPR017932">
    <property type="entry name" value="GATase_2_dom"/>
</dbReference>
<dbReference type="PANTHER" id="PTHR43284">
    <property type="entry name" value="ASPARAGINE SYNTHETASE (GLUTAMINE-HYDROLYZING)"/>
    <property type="match status" value="1"/>
</dbReference>
<dbReference type="SUPFAM" id="SSF52402">
    <property type="entry name" value="Adenine nucleotide alpha hydrolases-like"/>
    <property type="match status" value="1"/>
</dbReference>
<evidence type="ECO:0000313" key="6">
    <source>
        <dbReference type="EMBL" id="MPR35169.1"/>
    </source>
</evidence>
<dbReference type="GO" id="GO:0006529">
    <property type="term" value="P:asparagine biosynthetic process"/>
    <property type="evidence" value="ECO:0007669"/>
    <property type="project" value="InterPro"/>
</dbReference>
<accession>A0A7C9FQR7</accession>